<feature type="transmembrane region" description="Helical" evidence="1">
    <location>
        <begin position="47"/>
        <end position="71"/>
    </location>
</feature>
<dbReference type="OrthoDB" id="3038990at2759"/>
<feature type="transmembrane region" description="Helical" evidence="1">
    <location>
        <begin position="155"/>
        <end position="180"/>
    </location>
</feature>
<feature type="transmembrane region" description="Helical" evidence="1">
    <location>
        <begin position="83"/>
        <end position="102"/>
    </location>
</feature>
<dbReference type="AlphaFoldDB" id="A0A8H5BNI0"/>
<evidence type="ECO:0000259" key="2">
    <source>
        <dbReference type="Pfam" id="PF20151"/>
    </source>
</evidence>
<organism evidence="3 4">
    <name type="scientific">Psilocybe cf. subviscida</name>
    <dbReference type="NCBI Taxonomy" id="2480587"/>
    <lineage>
        <taxon>Eukaryota</taxon>
        <taxon>Fungi</taxon>
        <taxon>Dikarya</taxon>
        <taxon>Basidiomycota</taxon>
        <taxon>Agaricomycotina</taxon>
        <taxon>Agaricomycetes</taxon>
        <taxon>Agaricomycetidae</taxon>
        <taxon>Agaricales</taxon>
        <taxon>Agaricineae</taxon>
        <taxon>Strophariaceae</taxon>
        <taxon>Psilocybe</taxon>
    </lineage>
</organism>
<feature type="domain" description="DUF6533" evidence="2">
    <location>
        <begin position="15"/>
        <end position="62"/>
    </location>
</feature>
<keyword evidence="1" id="KW-0472">Membrane</keyword>
<reference evidence="3 4" key="1">
    <citation type="journal article" date="2020" name="ISME J.">
        <title>Uncovering the hidden diversity of litter-decomposition mechanisms in mushroom-forming fungi.</title>
        <authorList>
            <person name="Floudas D."/>
            <person name="Bentzer J."/>
            <person name="Ahren D."/>
            <person name="Johansson T."/>
            <person name="Persson P."/>
            <person name="Tunlid A."/>
        </authorList>
    </citation>
    <scope>NUCLEOTIDE SEQUENCE [LARGE SCALE GENOMIC DNA]</scope>
    <source>
        <strain evidence="3 4">CBS 101986</strain>
    </source>
</reference>
<feature type="transmembrane region" description="Helical" evidence="1">
    <location>
        <begin position="6"/>
        <end position="26"/>
    </location>
</feature>
<name>A0A8H5BNI0_9AGAR</name>
<evidence type="ECO:0000313" key="3">
    <source>
        <dbReference type="EMBL" id="KAF5326660.1"/>
    </source>
</evidence>
<accession>A0A8H5BNI0</accession>
<proteinExistence type="predicted"/>
<gene>
    <name evidence="3" type="ORF">D9619_004257</name>
</gene>
<keyword evidence="4" id="KW-1185">Reference proteome</keyword>
<keyword evidence="1" id="KW-0812">Transmembrane</keyword>
<protein>
    <recommendedName>
        <fullName evidence="2">DUF6533 domain-containing protein</fullName>
    </recommendedName>
</protein>
<keyword evidence="1" id="KW-1133">Transmembrane helix</keyword>
<dbReference type="Pfam" id="PF20151">
    <property type="entry name" value="DUF6533"/>
    <property type="match status" value="1"/>
</dbReference>
<evidence type="ECO:0000256" key="1">
    <source>
        <dbReference type="SAM" id="Phobius"/>
    </source>
</evidence>
<evidence type="ECO:0000313" key="4">
    <source>
        <dbReference type="Proteomes" id="UP000567179"/>
    </source>
</evidence>
<dbReference type="InterPro" id="IPR045340">
    <property type="entry name" value="DUF6533"/>
</dbReference>
<dbReference type="Proteomes" id="UP000567179">
    <property type="component" value="Unassembled WGS sequence"/>
</dbReference>
<comment type="caution">
    <text evidence="3">The sequence shown here is derived from an EMBL/GenBank/DDBJ whole genome shotgun (WGS) entry which is preliminary data.</text>
</comment>
<sequence>MDSSIAAYQAMVSQYASVGALAVLTWDILDNIPDDYRILFVKQRSALSIPTVVYILSRMGAFAYAIISIIFDTAPVGHCALLNRLALAWCPISLGATGFLFLLRLRAVYNRDRFIVFTFFVLWVALLVGAALTIIGTKGGPVIGSENTTTGYCEIISVTALSFYGLLAPLVFDTLILLAISWRIGKLSTMHEPGVNVGKTINVMLFGTNLPAFTRSLLIDGQIYYL</sequence>
<feature type="transmembrane region" description="Helical" evidence="1">
    <location>
        <begin position="114"/>
        <end position="135"/>
    </location>
</feature>
<dbReference type="EMBL" id="JAACJJ010000014">
    <property type="protein sequence ID" value="KAF5326660.1"/>
    <property type="molecule type" value="Genomic_DNA"/>
</dbReference>